<keyword evidence="3 7" id="KW-1134">Transmembrane beta strand</keyword>
<evidence type="ECO:0000313" key="9">
    <source>
        <dbReference type="EMBL" id="MCX3265629.1"/>
    </source>
</evidence>
<comment type="subcellular location">
    <subcellularLocation>
        <location evidence="1 7">Cell outer membrane</location>
        <topology evidence="1 7">Multi-pass membrane protein</topology>
    </subcellularLocation>
</comment>
<dbReference type="Gene3D" id="2.170.130.10">
    <property type="entry name" value="TonB-dependent receptor, plug domain"/>
    <property type="match status" value="1"/>
</dbReference>
<dbReference type="GO" id="GO:0009279">
    <property type="term" value="C:cell outer membrane"/>
    <property type="evidence" value="ECO:0007669"/>
    <property type="project" value="UniProtKB-SubCell"/>
</dbReference>
<keyword evidence="10" id="KW-1185">Reference proteome</keyword>
<evidence type="ECO:0000256" key="5">
    <source>
        <dbReference type="ARBA" id="ARBA00023136"/>
    </source>
</evidence>
<dbReference type="NCBIfam" id="TIGR04057">
    <property type="entry name" value="SusC_RagA_signa"/>
    <property type="match status" value="1"/>
</dbReference>
<keyword evidence="5 7" id="KW-0472">Membrane</keyword>
<evidence type="ECO:0000256" key="7">
    <source>
        <dbReference type="PROSITE-ProRule" id="PRU01360"/>
    </source>
</evidence>
<dbReference type="InterPro" id="IPR023996">
    <property type="entry name" value="TonB-dep_OMP_SusC/RagA"/>
</dbReference>
<evidence type="ECO:0000256" key="3">
    <source>
        <dbReference type="ARBA" id="ARBA00022452"/>
    </source>
</evidence>
<comment type="similarity">
    <text evidence="7">Belongs to the TonB-dependent receptor family.</text>
</comment>
<dbReference type="AlphaFoldDB" id="A0A9X3DDV7"/>
<dbReference type="NCBIfam" id="TIGR04056">
    <property type="entry name" value="OMP_RagA_SusC"/>
    <property type="match status" value="1"/>
</dbReference>
<protein>
    <submittedName>
        <fullName evidence="9">SusC/RagA family TonB-linked outer membrane protein</fullName>
    </submittedName>
</protein>
<dbReference type="Gene3D" id="2.40.170.20">
    <property type="entry name" value="TonB-dependent receptor, beta-barrel domain"/>
    <property type="match status" value="1"/>
</dbReference>
<sequence>MRSTNAGIYTKRWNILLITTGLLLMLLSVLSVSAQQGGQSIVKGSIEMADSTIVVNISTKYNGSTRPGANGRFSIAIKRLPDTLTISALGYKRQVFAILTGKESFNISMNAAAFELADVEINTGYQLQKANEINGSVSVISSAQLNARGGSNILERLLGQSSGIVNNVGKSIGNVMNKTGLSVRGLGTFNGPLDPLIVLDGFIYEGDINNINPNDIEQVSILKDASAASIWGARAGNGVIVLTSKKGKFNQKLEVNFAGSFLVRSLPDLYLQPNMSSSDYIDFEKSLFDRGYYDSRISSTPYLALSPAVELFLKRRSGTITASQADAAISALKQTDSRKSYLDEFYRNAITAQYSFGITGGSQNASYLLSASFDNTRSETYVASDKININFSNTIRLNDRLSLNTKVYFTTLNSASGRPSYGSLNTGGRDVPYLSFRNADGSPASLDLTYRSVYTDTAGTGKFLDWKYYPATDYQHSISKTSREEIFFSGALSYKILSFLNATVAYQYQRQNDKINSTSDEFSYAARNAVNSFSRLNRTTGIVTYNIPQGGTNFLNQIWSSSYTLRGQLDLDKRFGRHKINAIAGLEMRDNHAQSNATIRYGYYADPLSYTDVDFVNYYEHPITSNLTKILSGNALDNTQYRFISRYANASYTYWDKYSLSASVRSDGSNIFGASTNDKWKPLWSAGLGWLVSGEDFYKVDWMPRLKLKASFGYSGNVDVTRTASAIGAYSVNNTSLLPYTRIASINNPSLRWEQLSQLSIGADFSFKNDRLTGTVSYFSKRGSDLYGPALYDYTAWGGSSTLIRNVADMKGSGFEADLHSINLIAGSFTWTTDLFFNYNQSKTVKYYSPGNSGLFTLIGGSNTITPVVGLPLYAVAAYRWAGLDNSGNPMGYLNGQPSIDYNAIVREANTTGTNLTFIGSAVPLYYGSFINTFRLKQFSLSVNFSYKAGYYARREGISYASLVLNGRGNGDYQARWQKPGDEQSTNVPSFTYPVNAARDGIYTNSEINIIKADNIRLDYLNLNYKFSGKLRSLGLKNIECYAGLQNLGIIWKASRERIDPDYVSSLTPPKYLLFGLRGGF</sequence>
<accession>A0A9X3DDV7</accession>
<reference evidence="9" key="1">
    <citation type="submission" date="2022-11" db="EMBL/GenBank/DDBJ databases">
        <authorList>
            <person name="Graham C."/>
            <person name="Newman J.D."/>
        </authorList>
    </citation>
    <scope>NUCLEOTIDE SEQUENCE</scope>
    <source>
        <strain evidence="9">DSM 19486</strain>
    </source>
</reference>
<proteinExistence type="inferred from homology"/>
<organism evidence="9 10">
    <name type="scientific">Pedobacter agri</name>
    <dbReference type="NCBI Taxonomy" id="454586"/>
    <lineage>
        <taxon>Bacteria</taxon>
        <taxon>Pseudomonadati</taxon>
        <taxon>Bacteroidota</taxon>
        <taxon>Sphingobacteriia</taxon>
        <taxon>Sphingobacteriales</taxon>
        <taxon>Sphingobacteriaceae</taxon>
        <taxon>Pedobacter</taxon>
    </lineage>
</organism>
<dbReference type="InterPro" id="IPR039426">
    <property type="entry name" value="TonB-dep_rcpt-like"/>
</dbReference>
<dbReference type="InterPro" id="IPR012910">
    <property type="entry name" value="Plug_dom"/>
</dbReference>
<dbReference type="Proteomes" id="UP001142592">
    <property type="component" value="Unassembled WGS sequence"/>
</dbReference>
<feature type="domain" description="TonB-dependent receptor plug" evidence="8">
    <location>
        <begin position="131"/>
        <end position="239"/>
    </location>
</feature>
<evidence type="ECO:0000256" key="4">
    <source>
        <dbReference type="ARBA" id="ARBA00022692"/>
    </source>
</evidence>
<keyword evidence="2 7" id="KW-0813">Transport</keyword>
<dbReference type="EMBL" id="JAPJUH010000004">
    <property type="protein sequence ID" value="MCX3265629.1"/>
    <property type="molecule type" value="Genomic_DNA"/>
</dbReference>
<evidence type="ECO:0000256" key="1">
    <source>
        <dbReference type="ARBA" id="ARBA00004571"/>
    </source>
</evidence>
<dbReference type="InterPro" id="IPR037066">
    <property type="entry name" value="Plug_dom_sf"/>
</dbReference>
<evidence type="ECO:0000256" key="2">
    <source>
        <dbReference type="ARBA" id="ARBA00022448"/>
    </source>
</evidence>
<dbReference type="RefSeq" id="WP_010601150.1">
    <property type="nucleotide sequence ID" value="NZ_JAPJUH010000004.1"/>
</dbReference>
<keyword evidence="6 7" id="KW-0998">Cell outer membrane</keyword>
<evidence type="ECO:0000256" key="6">
    <source>
        <dbReference type="ARBA" id="ARBA00023237"/>
    </source>
</evidence>
<dbReference type="SUPFAM" id="SSF56935">
    <property type="entry name" value="Porins"/>
    <property type="match status" value="1"/>
</dbReference>
<dbReference type="InterPro" id="IPR023997">
    <property type="entry name" value="TonB-dep_OMP_SusC/RagA_CS"/>
</dbReference>
<comment type="caution">
    <text evidence="9">The sequence shown here is derived from an EMBL/GenBank/DDBJ whole genome shotgun (WGS) entry which is preliminary data.</text>
</comment>
<evidence type="ECO:0000259" key="8">
    <source>
        <dbReference type="Pfam" id="PF07715"/>
    </source>
</evidence>
<name>A0A9X3DDV7_9SPHI</name>
<gene>
    <name evidence="9" type="ORF">OQZ29_12785</name>
</gene>
<evidence type="ECO:0000313" key="10">
    <source>
        <dbReference type="Proteomes" id="UP001142592"/>
    </source>
</evidence>
<keyword evidence="4 7" id="KW-0812">Transmembrane</keyword>
<dbReference type="Pfam" id="PF07715">
    <property type="entry name" value="Plug"/>
    <property type="match status" value="1"/>
</dbReference>
<dbReference type="PROSITE" id="PS52016">
    <property type="entry name" value="TONB_DEPENDENT_REC_3"/>
    <property type="match status" value="1"/>
</dbReference>
<dbReference type="InterPro" id="IPR036942">
    <property type="entry name" value="Beta-barrel_TonB_sf"/>
</dbReference>